<feature type="non-terminal residue" evidence="1">
    <location>
        <position position="75"/>
    </location>
</feature>
<sequence length="75" mass="7871">MNKTIEIQPALQPDFTAVATTNDICNGDATGVIQLTATDNGILPLSYTINPDPNGVGTITTNSFTNLPANTYTIT</sequence>
<dbReference type="Proteomes" id="UP000467305">
    <property type="component" value="Unassembled WGS sequence"/>
</dbReference>
<accession>A0A7J5A5W5</accession>
<comment type="caution">
    <text evidence="1">The sequence shown here is derived from an EMBL/GenBank/DDBJ whole genome shotgun (WGS) entry which is preliminary data.</text>
</comment>
<evidence type="ECO:0000313" key="2">
    <source>
        <dbReference type="Proteomes" id="UP000467305"/>
    </source>
</evidence>
<keyword evidence="2" id="KW-1185">Reference proteome</keyword>
<proteinExistence type="predicted"/>
<evidence type="ECO:0000313" key="1">
    <source>
        <dbReference type="EMBL" id="KAB1152952.1"/>
    </source>
</evidence>
<dbReference type="AlphaFoldDB" id="A0A7J5A5W5"/>
<name>A0A7J5A5W5_9FLAO</name>
<reference evidence="1 2" key="1">
    <citation type="submission" date="2019-09" db="EMBL/GenBank/DDBJ databases">
        <authorList>
            <person name="Cao W.R."/>
        </authorList>
    </citation>
    <scope>NUCLEOTIDE SEQUENCE [LARGE SCALE GENOMIC DNA]</scope>
    <source>
        <strain evidence="2">a4</strain>
    </source>
</reference>
<organism evidence="1 2">
    <name type="scientific">Tenacibaculum aiptasiae</name>
    <dbReference type="NCBI Taxonomy" id="426481"/>
    <lineage>
        <taxon>Bacteria</taxon>
        <taxon>Pseudomonadati</taxon>
        <taxon>Bacteroidota</taxon>
        <taxon>Flavobacteriia</taxon>
        <taxon>Flavobacteriales</taxon>
        <taxon>Flavobacteriaceae</taxon>
        <taxon>Tenacibaculum</taxon>
    </lineage>
</organism>
<dbReference type="EMBL" id="WAAU01000048">
    <property type="protein sequence ID" value="KAB1152952.1"/>
    <property type="molecule type" value="Genomic_DNA"/>
</dbReference>
<gene>
    <name evidence="1" type="ORF">F7018_17945</name>
</gene>
<protein>
    <submittedName>
        <fullName evidence="1">Uncharacterized protein</fullName>
    </submittedName>
</protein>